<dbReference type="SMART" id="SM01083">
    <property type="entry name" value="Cir_N"/>
    <property type="match status" value="1"/>
</dbReference>
<gene>
    <name evidence="3" type="ORF">BESB_000810</name>
</gene>
<dbReference type="InterPro" id="IPR019339">
    <property type="entry name" value="CIR_N_dom"/>
</dbReference>
<dbReference type="RefSeq" id="XP_029221748.1">
    <property type="nucleotide sequence ID" value="XM_029358836.1"/>
</dbReference>
<keyword evidence="4" id="KW-1185">Reference proteome</keyword>
<comment type="caution">
    <text evidence="3">The sequence shown here is derived from an EMBL/GenBank/DDBJ whole genome shotgun (WGS) entry which is preliminary data.</text>
</comment>
<dbReference type="GeneID" id="40305144"/>
<dbReference type="Proteomes" id="UP000224006">
    <property type="component" value="Chromosome I"/>
</dbReference>
<dbReference type="Pfam" id="PF10197">
    <property type="entry name" value="Cir_N"/>
    <property type="match status" value="1"/>
</dbReference>
<dbReference type="PANTHER" id="PTHR13151">
    <property type="entry name" value="CBF1 INTERACTING COREPRESSOR CIR"/>
    <property type="match status" value="1"/>
</dbReference>
<dbReference type="KEGG" id="bbes:BESB_000810"/>
<feature type="compositionally biased region" description="Basic and acidic residues" evidence="1">
    <location>
        <begin position="207"/>
        <end position="223"/>
    </location>
</feature>
<feature type="compositionally biased region" description="Basic and acidic residues" evidence="1">
    <location>
        <begin position="249"/>
        <end position="269"/>
    </location>
</feature>
<feature type="region of interest" description="Disordered" evidence="1">
    <location>
        <begin position="165"/>
        <end position="271"/>
    </location>
</feature>
<name>A0A2A9MIK8_BESBE</name>
<dbReference type="GO" id="GO:0005634">
    <property type="term" value="C:nucleus"/>
    <property type="evidence" value="ECO:0007669"/>
    <property type="project" value="TreeGrafter"/>
</dbReference>
<dbReference type="OrthoDB" id="10250354at2759"/>
<feature type="compositionally biased region" description="Basic residues" evidence="1">
    <location>
        <begin position="172"/>
        <end position="181"/>
    </location>
</feature>
<dbReference type="PANTHER" id="PTHR13151:SF2">
    <property type="entry name" value="COREPRESSOR INTERACTING WITH RBPJ 1"/>
    <property type="match status" value="1"/>
</dbReference>
<dbReference type="GO" id="GO:0003714">
    <property type="term" value="F:transcription corepressor activity"/>
    <property type="evidence" value="ECO:0007669"/>
    <property type="project" value="InterPro"/>
</dbReference>
<evidence type="ECO:0000256" key="1">
    <source>
        <dbReference type="SAM" id="MobiDB-lite"/>
    </source>
</evidence>
<protein>
    <submittedName>
        <fullName evidence="3">Putative step ii splicing factor</fullName>
    </submittedName>
</protein>
<accession>A0A2A9MIK8</accession>
<dbReference type="EMBL" id="NWUJ01000001">
    <property type="protein sequence ID" value="PFH37739.1"/>
    <property type="molecule type" value="Genomic_DNA"/>
</dbReference>
<evidence type="ECO:0000259" key="2">
    <source>
        <dbReference type="SMART" id="SM01083"/>
    </source>
</evidence>
<evidence type="ECO:0000313" key="4">
    <source>
        <dbReference type="Proteomes" id="UP000224006"/>
    </source>
</evidence>
<feature type="compositionally biased region" description="Basic and acidic residues" evidence="1">
    <location>
        <begin position="182"/>
        <end position="197"/>
    </location>
</feature>
<reference evidence="3 4" key="1">
    <citation type="submission" date="2017-09" db="EMBL/GenBank/DDBJ databases">
        <title>Genome sequencing of Besnoitia besnoiti strain Bb-Ger1.</title>
        <authorList>
            <person name="Schares G."/>
            <person name="Venepally P."/>
            <person name="Lorenzi H.A."/>
        </authorList>
    </citation>
    <scope>NUCLEOTIDE SEQUENCE [LARGE SCALE GENOMIC DNA]</scope>
    <source>
        <strain evidence="3 4">Bb-Ger1</strain>
    </source>
</reference>
<proteinExistence type="predicted"/>
<evidence type="ECO:0000313" key="3">
    <source>
        <dbReference type="EMBL" id="PFH37739.1"/>
    </source>
</evidence>
<dbReference type="VEuPathDB" id="ToxoDB:BESB_000810"/>
<dbReference type="AlphaFoldDB" id="A0A2A9MIK8"/>
<sequence length="288" mass="32457">MWMGKIGQKSAAFINHKPFHPGNWQNQEKIWLAEQKHKEELRKQAELAERRAEEVKIQELRRALYSQGTAAANKTQASPKVEGDDAARKAALIEARKREAARAAAIRAAELRKGSVKSVLYDEDVYLGSHTQVWGSFFDKETQKWGFRCCRVCDKQVLSCPVAAAGSPEKTRGRKHRKRVRKDGPENQEDPREEPVGRDSCNVSASQDEKNHRDSESRADHSSGKSTGESAFYGQQRDKSNQEPGEACAKQEDDQKHKKKKLLDGKPREGGLAGILQLLKEENAFEHD</sequence>
<dbReference type="STRING" id="94643.A0A2A9MIK8"/>
<organism evidence="3 4">
    <name type="scientific">Besnoitia besnoiti</name>
    <name type="common">Apicomplexan protozoan</name>
    <dbReference type="NCBI Taxonomy" id="94643"/>
    <lineage>
        <taxon>Eukaryota</taxon>
        <taxon>Sar</taxon>
        <taxon>Alveolata</taxon>
        <taxon>Apicomplexa</taxon>
        <taxon>Conoidasida</taxon>
        <taxon>Coccidia</taxon>
        <taxon>Eucoccidiorida</taxon>
        <taxon>Eimeriorina</taxon>
        <taxon>Sarcocystidae</taxon>
        <taxon>Besnoitia</taxon>
    </lineage>
</organism>
<dbReference type="InterPro" id="IPR040014">
    <property type="entry name" value="CIR1"/>
</dbReference>
<feature type="domain" description="CBF1-interacting co-repressor CIR N-terminal" evidence="2">
    <location>
        <begin position="18"/>
        <end position="54"/>
    </location>
</feature>